<proteinExistence type="predicted"/>
<evidence type="ECO:0000313" key="3">
    <source>
        <dbReference type="EMBL" id="PZC79009.1"/>
    </source>
</evidence>
<dbReference type="Pfam" id="PF09777">
    <property type="entry name" value="OSTMP1"/>
    <property type="match status" value="1"/>
</dbReference>
<reference evidence="3 4" key="1">
    <citation type="journal article" date="2017" name="BMC Biol.">
        <title>Genomic innovations, transcriptional plasticity and gene loss underlying the evolution and divergence of two highly polyphagous and invasive Helicoverpa pest species.</title>
        <authorList>
            <person name="Pearce S.L."/>
            <person name="Clarke D.F."/>
            <person name="East P.D."/>
            <person name="Elfekih S."/>
            <person name="Gordon K.H."/>
            <person name="Jermiin L.S."/>
            <person name="McGaughran A."/>
            <person name="Oakeshott J.G."/>
            <person name="Papanikolaou A."/>
            <person name="Perera O.P."/>
            <person name="Rane R.V."/>
            <person name="Richards S."/>
            <person name="Tay W.T."/>
            <person name="Walsh T.K."/>
            <person name="Anderson A."/>
            <person name="Anderson C.J."/>
            <person name="Asgari S."/>
            <person name="Board P.G."/>
            <person name="Bretschneider A."/>
            <person name="Campbell P.M."/>
            <person name="Chertemps T."/>
            <person name="Christeller J.T."/>
            <person name="Coppin C.W."/>
            <person name="Downes S.J."/>
            <person name="Duan G."/>
            <person name="Farnsworth C.A."/>
            <person name="Good R.T."/>
            <person name="Han L.B."/>
            <person name="Han Y.C."/>
            <person name="Hatje K."/>
            <person name="Horne I."/>
            <person name="Huang Y.P."/>
            <person name="Hughes D.S."/>
            <person name="Jacquin-Joly E."/>
            <person name="James W."/>
            <person name="Jhangiani S."/>
            <person name="Kollmar M."/>
            <person name="Kuwar S.S."/>
            <person name="Li S."/>
            <person name="Liu N.Y."/>
            <person name="Maibeche M.T."/>
            <person name="Miller J.R."/>
            <person name="Montagne N."/>
            <person name="Perry T."/>
            <person name="Qu J."/>
            <person name="Song S.V."/>
            <person name="Sutton G.G."/>
            <person name="Vogel H."/>
            <person name="Walenz B.P."/>
            <person name="Xu W."/>
            <person name="Zhang H.J."/>
            <person name="Zou Z."/>
            <person name="Batterham P."/>
            <person name="Edwards O.R."/>
            <person name="Feyereisen R."/>
            <person name="Gibbs R.A."/>
            <person name="Heckel D.G."/>
            <person name="McGrath A."/>
            <person name="Robin C."/>
            <person name="Scherer S.E."/>
            <person name="Worley K.C."/>
            <person name="Wu Y.D."/>
        </authorList>
    </citation>
    <scope>NUCLEOTIDE SEQUENCE [LARGE SCALE GENOMIC DNA]</scope>
    <source>
        <strain evidence="3">Harm_GR_Male_#8</strain>
        <tissue evidence="3">Whole organism</tissue>
    </source>
</reference>
<dbReference type="Proteomes" id="UP000249218">
    <property type="component" value="Unassembled WGS sequence"/>
</dbReference>
<keyword evidence="1" id="KW-1133">Transmembrane helix</keyword>
<feature type="transmembrane region" description="Helical" evidence="1">
    <location>
        <begin position="236"/>
        <end position="255"/>
    </location>
</feature>
<dbReference type="PANTHER" id="PTHR15644">
    <property type="entry name" value="OSTEOPETROSIS ASSOCIATED TRANSMEMBRANE PROTEIN 1"/>
    <property type="match status" value="1"/>
</dbReference>
<evidence type="ECO:0000256" key="1">
    <source>
        <dbReference type="SAM" id="Phobius"/>
    </source>
</evidence>
<feature type="chain" id="PRO_5016045605" description="Osteopetrosis-associated transmembrane protein 1" evidence="2">
    <location>
        <begin position="21"/>
        <end position="291"/>
    </location>
</feature>
<gene>
    <name evidence="3" type="primary">HaOG216960</name>
    <name evidence="3" type="ORF">B5X24_HaOG216960</name>
</gene>
<evidence type="ECO:0008006" key="5">
    <source>
        <dbReference type="Google" id="ProtNLM"/>
    </source>
</evidence>
<accession>A0A2W1BVJ9</accession>
<dbReference type="AlphaFoldDB" id="A0A2W1BVJ9"/>
<organism evidence="3 4">
    <name type="scientific">Helicoverpa armigera</name>
    <name type="common">Cotton bollworm</name>
    <name type="synonym">Heliothis armigera</name>
    <dbReference type="NCBI Taxonomy" id="29058"/>
    <lineage>
        <taxon>Eukaryota</taxon>
        <taxon>Metazoa</taxon>
        <taxon>Ecdysozoa</taxon>
        <taxon>Arthropoda</taxon>
        <taxon>Hexapoda</taxon>
        <taxon>Insecta</taxon>
        <taxon>Pterygota</taxon>
        <taxon>Neoptera</taxon>
        <taxon>Endopterygota</taxon>
        <taxon>Lepidoptera</taxon>
        <taxon>Glossata</taxon>
        <taxon>Ditrysia</taxon>
        <taxon>Noctuoidea</taxon>
        <taxon>Noctuidae</taxon>
        <taxon>Heliothinae</taxon>
        <taxon>Helicoverpa</taxon>
    </lineage>
</organism>
<dbReference type="GO" id="GO:0005829">
    <property type="term" value="C:cytosol"/>
    <property type="evidence" value="ECO:0007669"/>
    <property type="project" value="TreeGrafter"/>
</dbReference>
<keyword evidence="1" id="KW-0812">Transmembrane</keyword>
<name>A0A2W1BVJ9_HELAM</name>
<keyword evidence="2" id="KW-0732">Signal</keyword>
<dbReference type="PANTHER" id="PTHR15644:SF2">
    <property type="entry name" value="OSTEOPETROSIS-ASSOCIATED TRANSMEMBRANE PROTEIN 1"/>
    <property type="match status" value="1"/>
</dbReference>
<sequence>MSNYYCAFLFLFLNLNVLKADVSNKESEHIDLLLTRTGAGYLSPFPDNCSLILNDFADYAANFTKCSILNARPIRICEKCIEPYMNFHNKYQELMTVVVNGTSCKSVFISHDRLDAILEYHDNILSIWNKAHCSDCYNWTTPVPVLSNETIHFNQLFNETINCIVKYINPSSNDTQIVCDNCMQSYLKLDSFYKTLSADSIGTDSICMDIVDSMNATRSVWSKSLNCCKIRRTPEVIFLVCTGIISVLPIFYYLVLRFCSPMRDLPNVLKRKYLSRSCSTYNLFIDFKKAV</sequence>
<keyword evidence="4" id="KW-1185">Reference proteome</keyword>
<keyword evidence="1" id="KW-0472">Membrane</keyword>
<dbReference type="OrthoDB" id="8021850at2759"/>
<dbReference type="InterPro" id="IPR019172">
    <property type="entry name" value="Osteopetrosis-assoc_TM_1"/>
</dbReference>
<protein>
    <recommendedName>
        <fullName evidence="5">Osteopetrosis-associated transmembrane protein 1</fullName>
    </recommendedName>
</protein>
<evidence type="ECO:0000256" key="2">
    <source>
        <dbReference type="SAM" id="SignalP"/>
    </source>
</evidence>
<feature type="signal peptide" evidence="2">
    <location>
        <begin position="1"/>
        <end position="20"/>
    </location>
</feature>
<dbReference type="EMBL" id="KZ149892">
    <property type="protein sequence ID" value="PZC79009.1"/>
    <property type="molecule type" value="Genomic_DNA"/>
</dbReference>
<evidence type="ECO:0000313" key="4">
    <source>
        <dbReference type="Proteomes" id="UP000249218"/>
    </source>
</evidence>